<dbReference type="InterPro" id="IPR050111">
    <property type="entry name" value="C-type_lectin/snaclec_domain"/>
</dbReference>
<keyword evidence="2" id="KW-0812">Transmembrane</keyword>
<dbReference type="Proteomes" id="UP000565785">
    <property type="component" value="Unassembled WGS sequence"/>
</dbReference>
<feature type="transmembrane region" description="Helical" evidence="2">
    <location>
        <begin position="91"/>
        <end position="113"/>
    </location>
</feature>
<dbReference type="AlphaFoldDB" id="A0A7L1N602"/>
<feature type="non-terminal residue" evidence="3">
    <location>
        <position position="218"/>
    </location>
</feature>
<accession>A0A7L1N602</accession>
<evidence type="ECO:0000256" key="2">
    <source>
        <dbReference type="SAM" id="Phobius"/>
    </source>
</evidence>
<keyword evidence="2" id="KW-1133">Transmembrane helix</keyword>
<dbReference type="EMBL" id="VXBP01003069">
    <property type="protein sequence ID" value="NXN94839.1"/>
    <property type="molecule type" value="Genomic_DNA"/>
</dbReference>
<proteinExistence type="predicted"/>
<dbReference type="OrthoDB" id="6133475at2759"/>
<dbReference type="InterPro" id="IPR016186">
    <property type="entry name" value="C-type_lectin-like/link_sf"/>
</dbReference>
<evidence type="ECO:0000313" key="3">
    <source>
        <dbReference type="EMBL" id="NXN94839.1"/>
    </source>
</evidence>
<name>A0A7L1N602_RHICY</name>
<evidence type="ECO:0000313" key="4">
    <source>
        <dbReference type="Proteomes" id="UP000565785"/>
    </source>
</evidence>
<comment type="caution">
    <text evidence="3">The sequence shown here is derived from an EMBL/GenBank/DDBJ whole genome shotgun (WGS) entry which is preliminary data.</text>
</comment>
<gene>
    <name evidence="3" type="primary">Clec4e_0</name>
    <name evidence="3" type="ORF">RHICYA_R14051</name>
</gene>
<keyword evidence="4" id="KW-1185">Reference proteome</keyword>
<protein>
    <submittedName>
        <fullName evidence="3">CLC4E protein</fullName>
    </submittedName>
</protein>
<feature type="region of interest" description="Disordered" evidence="1">
    <location>
        <begin position="134"/>
        <end position="155"/>
    </location>
</feature>
<reference evidence="3 4" key="1">
    <citation type="submission" date="2019-09" db="EMBL/GenBank/DDBJ databases">
        <title>Bird 10,000 Genomes (B10K) Project - Family phase.</title>
        <authorList>
            <person name="Zhang G."/>
        </authorList>
    </citation>
    <scope>NUCLEOTIDE SEQUENCE [LARGE SCALE GENOMIC DNA]</scope>
    <source>
        <strain evidence="3">B10K-DU-002-35</strain>
        <tissue evidence="3">Muscle</tissue>
    </source>
</reference>
<feature type="non-terminal residue" evidence="3">
    <location>
        <position position="1"/>
    </location>
</feature>
<dbReference type="PANTHER" id="PTHR22803">
    <property type="entry name" value="MANNOSE, PHOSPHOLIPASE, LECTIN RECEPTOR RELATED"/>
    <property type="match status" value="1"/>
</dbReference>
<dbReference type="SUPFAM" id="SSF56436">
    <property type="entry name" value="C-type lectin-like"/>
    <property type="match status" value="1"/>
</dbReference>
<dbReference type="InterPro" id="IPR016187">
    <property type="entry name" value="CTDL_fold"/>
</dbReference>
<organism evidence="3 4">
    <name type="scientific">Rhinopomastus cyanomelas</name>
    <name type="common">Common scimitarbill</name>
    <dbReference type="NCBI Taxonomy" id="113115"/>
    <lineage>
        <taxon>Eukaryota</taxon>
        <taxon>Metazoa</taxon>
        <taxon>Chordata</taxon>
        <taxon>Craniata</taxon>
        <taxon>Vertebrata</taxon>
        <taxon>Euteleostomi</taxon>
        <taxon>Archelosauria</taxon>
        <taxon>Archosauria</taxon>
        <taxon>Dinosauria</taxon>
        <taxon>Saurischia</taxon>
        <taxon>Theropoda</taxon>
        <taxon>Coelurosauria</taxon>
        <taxon>Aves</taxon>
        <taxon>Neognathae</taxon>
        <taxon>Neoaves</taxon>
        <taxon>Telluraves</taxon>
        <taxon>Coraciimorphae</taxon>
        <taxon>Bucerotiformes</taxon>
        <taxon>Rhinopomastidae</taxon>
        <taxon>Rhinopomastus</taxon>
    </lineage>
</organism>
<dbReference type="Gene3D" id="3.10.100.10">
    <property type="entry name" value="Mannose-Binding Protein A, subunit A"/>
    <property type="match status" value="1"/>
</dbReference>
<keyword evidence="2" id="KW-0472">Membrane</keyword>
<evidence type="ECO:0000256" key="1">
    <source>
        <dbReference type="SAM" id="MobiDB-lite"/>
    </source>
</evidence>
<sequence>IYSVAGTVTPAGTFRPASPESFEDDYDDVSLSELAGGHKLPATDDGRQSQGCEGSAGSTGLLAHHTGISPRSALLLGAAEPRGGRGCCGLATLYVLVALSFVAWGLLFALAVVKYMGIVAELELLRCNRSEHQASGRRADGSPADRLPAQRGAISGAPRPVLSQCLSGRGCRGCAAGWRLFGSSCYCFSDDTLSWADAARVCAGHGGHLVIVDSEEEQ</sequence>